<sequence length="76" mass="8713">MEEQIQESQEGGGSEGRGGRRGEEEKRRKKEKKDWMQRNQARKLHVRVTSREEGRTVGFPGLDAPSTKVSDYLPQV</sequence>
<feature type="compositionally biased region" description="Basic and acidic residues" evidence="1">
    <location>
        <begin position="17"/>
        <end position="36"/>
    </location>
</feature>
<evidence type="ECO:0000313" key="3">
    <source>
        <dbReference type="Proteomes" id="UP000240760"/>
    </source>
</evidence>
<name>A0A2T4CIQ0_TRILO</name>
<accession>A0A2T4CIQ0</accession>
<organism evidence="2 3">
    <name type="scientific">Trichoderma longibrachiatum ATCC 18648</name>
    <dbReference type="NCBI Taxonomy" id="983965"/>
    <lineage>
        <taxon>Eukaryota</taxon>
        <taxon>Fungi</taxon>
        <taxon>Dikarya</taxon>
        <taxon>Ascomycota</taxon>
        <taxon>Pezizomycotina</taxon>
        <taxon>Sordariomycetes</taxon>
        <taxon>Hypocreomycetidae</taxon>
        <taxon>Hypocreales</taxon>
        <taxon>Hypocreaceae</taxon>
        <taxon>Trichoderma</taxon>
    </lineage>
</organism>
<dbReference type="Proteomes" id="UP000240760">
    <property type="component" value="Unassembled WGS sequence"/>
</dbReference>
<reference evidence="2 3" key="1">
    <citation type="submission" date="2016-07" db="EMBL/GenBank/DDBJ databases">
        <title>Multiple horizontal gene transfer events from other fungi enriched the ability of initially mycotrophic Trichoderma (Ascomycota) to feed on dead plant biomass.</title>
        <authorList>
            <consortium name="DOE Joint Genome Institute"/>
            <person name="Aerts A."/>
            <person name="Atanasova L."/>
            <person name="Chenthamara K."/>
            <person name="Zhang J."/>
            <person name="Grujic M."/>
            <person name="Henrissat B."/>
            <person name="Kuo A."/>
            <person name="Salamov A."/>
            <person name="Lipzen A."/>
            <person name="Labutti K."/>
            <person name="Barry K."/>
            <person name="Miao Y."/>
            <person name="Rahimi M.J."/>
            <person name="Shen Q."/>
            <person name="Grigoriev I.V."/>
            <person name="Kubicek C.P."/>
            <person name="Druzhinina I.S."/>
        </authorList>
    </citation>
    <scope>NUCLEOTIDE SEQUENCE [LARGE SCALE GENOMIC DNA]</scope>
    <source>
        <strain evidence="2 3">ATCC 18648</strain>
    </source>
</reference>
<dbReference type="EMBL" id="KZ679126">
    <property type="protein sequence ID" value="PTB81451.1"/>
    <property type="molecule type" value="Genomic_DNA"/>
</dbReference>
<evidence type="ECO:0000256" key="1">
    <source>
        <dbReference type="SAM" id="MobiDB-lite"/>
    </source>
</evidence>
<proteinExistence type="predicted"/>
<gene>
    <name evidence="2" type="ORF">M440DRAFT_1396606</name>
</gene>
<feature type="region of interest" description="Disordered" evidence="1">
    <location>
        <begin position="1"/>
        <end position="76"/>
    </location>
</feature>
<dbReference type="AlphaFoldDB" id="A0A2T4CIQ0"/>
<keyword evidence="3" id="KW-1185">Reference proteome</keyword>
<evidence type="ECO:0000313" key="2">
    <source>
        <dbReference type="EMBL" id="PTB81451.1"/>
    </source>
</evidence>
<protein>
    <submittedName>
        <fullName evidence="2">Uncharacterized protein</fullName>
    </submittedName>
</protein>